<feature type="domain" description="DUF1023" evidence="2">
    <location>
        <begin position="359"/>
        <end position="526"/>
    </location>
</feature>
<keyword evidence="4" id="KW-1185">Reference proteome</keyword>
<accession>A0ABW2JI18</accession>
<sequence length="594" mass="63647">MDYATLKSLKPSEFTDAADGYRATSDMAGKAKEHIENEITVGMRQSLESKAATTADSQLRKLAQNFHYTQVECGLISTALNGLAHDLEAAQKKLKDAVTDAQSKNFTVEADGSVSYPAAEMKTDGKAPGDSASSSPSTAGSDMAQALQRQAASVDPNPNYGPAQEIANRISAAIQEAAEADAKWAPKLRALKADDDLQVSYKDWANVQKDTRGVLKGADTYMDSIKEPPKNGSPKENAEWWKGLSQDEREGYATLHPASIGALDGIPSDVRDTANRTVLAEQRAKYELALQSFPPMPQKYQPPTSGYTIAYMEWAEKRERLTSAIRGMEVVQERLDRRGPGQDQLPPAYLLGFDTKGEGDGRVIIANGNPDTADHTAIYVPGTGSDLAGIRGDIERGERLWAASDAKAPGQSVSTITWLDYDTPRSAIPVLDGDLAPQAAFPQYAEDAAPRLNQFLEGTQEAQGGYSSSHTTVIGHSYGSTVVGEASKQGDLAAEDIVVAGSPGMQVRHANDLDVDQGHVWAMAGSSSKDQVPVGGKIVGLGEDWTVPTDPKFGAHIMETDSEDHSGYWQPGSTSLRNQAAVITGEYGEVKQLD</sequence>
<dbReference type="GO" id="GO:0016787">
    <property type="term" value="F:hydrolase activity"/>
    <property type="evidence" value="ECO:0007669"/>
    <property type="project" value="UniProtKB-KW"/>
</dbReference>
<evidence type="ECO:0000313" key="4">
    <source>
        <dbReference type="Proteomes" id="UP001596523"/>
    </source>
</evidence>
<comment type="caution">
    <text evidence="3">The sequence shown here is derived from an EMBL/GenBank/DDBJ whole genome shotgun (WGS) entry which is preliminary data.</text>
</comment>
<dbReference type="EMBL" id="JBHTCF010000004">
    <property type="protein sequence ID" value="MFC7305148.1"/>
    <property type="molecule type" value="Genomic_DNA"/>
</dbReference>
<evidence type="ECO:0000313" key="3">
    <source>
        <dbReference type="EMBL" id="MFC7305148.1"/>
    </source>
</evidence>
<gene>
    <name evidence="3" type="ORF">ACFQVC_13065</name>
</gene>
<organism evidence="3 4">
    <name type="scientific">Streptomyces monticola</name>
    <dbReference type="NCBI Taxonomy" id="2666263"/>
    <lineage>
        <taxon>Bacteria</taxon>
        <taxon>Bacillati</taxon>
        <taxon>Actinomycetota</taxon>
        <taxon>Actinomycetes</taxon>
        <taxon>Kitasatosporales</taxon>
        <taxon>Streptomycetaceae</taxon>
        <taxon>Streptomyces</taxon>
    </lineage>
</organism>
<proteinExistence type="predicted"/>
<name>A0ABW2JI18_9ACTN</name>
<dbReference type="SUPFAM" id="SSF53474">
    <property type="entry name" value="alpha/beta-Hydrolases"/>
    <property type="match status" value="1"/>
</dbReference>
<dbReference type="Pfam" id="PF06259">
    <property type="entry name" value="Abhydrolase_8"/>
    <property type="match status" value="1"/>
</dbReference>
<evidence type="ECO:0000259" key="2">
    <source>
        <dbReference type="Pfam" id="PF06259"/>
    </source>
</evidence>
<protein>
    <submittedName>
        <fullName evidence="3">Alpha/beta hydrolase</fullName>
    </submittedName>
</protein>
<feature type="compositionally biased region" description="Low complexity" evidence="1">
    <location>
        <begin position="128"/>
        <end position="142"/>
    </location>
</feature>
<dbReference type="InterPro" id="IPR010427">
    <property type="entry name" value="DUF1023"/>
</dbReference>
<evidence type="ECO:0000256" key="1">
    <source>
        <dbReference type="SAM" id="MobiDB-lite"/>
    </source>
</evidence>
<feature type="region of interest" description="Disordered" evidence="1">
    <location>
        <begin position="117"/>
        <end position="163"/>
    </location>
</feature>
<dbReference type="Proteomes" id="UP001596523">
    <property type="component" value="Unassembled WGS sequence"/>
</dbReference>
<reference evidence="4" key="1">
    <citation type="journal article" date="2019" name="Int. J. Syst. Evol. Microbiol.">
        <title>The Global Catalogue of Microorganisms (GCM) 10K type strain sequencing project: providing services to taxonomists for standard genome sequencing and annotation.</title>
        <authorList>
            <consortium name="The Broad Institute Genomics Platform"/>
            <consortium name="The Broad Institute Genome Sequencing Center for Infectious Disease"/>
            <person name="Wu L."/>
            <person name="Ma J."/>
        </authorList>
    </citation>
    <scope>NUCLEOTIDE SEQUENCE [LARGE SCALE GENOMIC DNA]</scope>
    <source>
        <strain evidence="4">SYNS20</strain>
    </source>
</reference>
<dbReference type="InterPro" id="IPR029058">
    <property type="entry name" value="AB_hydrolase_fold"/>
</dbReference>
<keyword evidence="3" id="KW-0378">Hydrolase</keyword>
<dbReference type="RefSeq" id="WP_381830277.1">
    <property type="nucleotide sequence ID" value="NZ_JBHTCF010000004.1"/>
</dbReference>